<name>A0A517SNW8_9BACT</name>
<dbReference type="EMBL" id="CP036272">
    <property type="protein sequence ID" value="QDT57819.1"/>
    <property type="molecule type" value="Genomic_DNA"/>
</dbReference>
<evidence type="ECO:0000256" key="2">
    <source>
        <dbReference type="ARBA" id="ARBA00022729"/>
    </source>
</evidence>
<dbReference type="SUPFAM" id="SSF48239">
    <property type="entry name" value="Terpenoid cyclases/Protein prenyltransferases"/>
    <property type="match status" value="1"/>
</dbReference>
<dbReference type="CDD" id="cd02891">
    <property type="entry name" value="A2M_like"/>
    <property type="match status" value="1"/>
</dbReference>
<feature type="transmembrane region" description="Helical" evidence="5">
    <location>
        <begin position="877"/>
        <end position="899"/>
    </location>
</feature>
<dbReference type="Gene3D" id="2.60.40.690">
    <property type="entry name" value="Alpha-macroglobulin, receptor-binding domain"/>
    <property type="match status" value="1"/>
</dbReference>
<dbReference type="Gene3D" id="1.50.10.20">
    <property type="match status" value="1"/>
</dbReference>
<dbReference type="InterPro" id="IPR002890">
    <property type="entry name" value="MG2"/>
</dbReference>
<dbReference type="RefSeq" id="WP_145268545.1">
    <property type="nucleotide sequence ID" value="NZ_CP036272.1"/>
</dbReference>
<gene>
    <name evidence="7" type="ORF">SV7mr_03040</name>
</gene>
<proteinExistence type="inferred from homology"/>
<dbReference type="InterPro" id="IPR041246">
    <property type="entry name" value="Bact_MG10"/>
</dbReference>
<feature type="region of interest" description="Disordered" evidence="4">
    <location>
        <begin position="72"/>
        <end position="91"/>
    </location>
</feature>
<evidence type="ECO:0000259" key="6">
    <source>
        <dbReference type="SMART" id="SM01360"/>
    </source>
</evidence>
<sequence>MNPQPNPSQLSDDDLQQLLLELHYGLLEDQEASELRHSIATDSRYAALWAQTLQAADKIACAATVPNDQPVSAQAASETGALDRLSAPQKSPVVSDATELKSSEVNHTAVDHSVASSATPHESADLALSATTASATVDLDGDVVIRSSLKSWLVYLAVAVCFAVVIPTVNLLRAAPEKPHRQFRVAMESAAGPDSTTRNRFYVTVSPADQAVKRSASSTGSVSGLPLVPASISFRVLANGAVLFRGEVSTEDGQPGKIVIPDSIAIPSNATLHIDASPNQDDGETYQLEIPLEPTRCLTFLSTDRPVYRPGESIYFRSVTLNRQLLPLESEVPIRYELYAPDGSLVSGSISDGVTERGVGNGQWVLAADASGGTYILKAKSLDDSFPEQSCQVEVRRYRAVKLKTDLEFKKRSFAASDPVKAELSVRRADDSIPAGAAVEIKATLDGATIYQSSGHLDTTGEIAIEFSLPETIVDGKGTLAIVIHDGAVTETAARPIPVHTGKVQVDFFPEGGYLVGGLANRVFFTARDTDGKPIEIKGDLLSQSGHVVAKAQTVRDGMGRFAFKPQVGQRYQLRITSPQGITEHPWMQAAVNDRPVLDAGVGVFESDAPLELNVRSTRQRTCIVRAVCRGDLIGVQTVDLKIGDNRLVMPVRDGAAGVVRVTVLDTDQPQAKPLVERLVFRRSDAVLKVTAHSDDQQSVFAPGQSVAMTINVTDQYDQPVSDAVLGVRVVDDAALSLQTTETASLATYFMLTSEIEKPEDLEHANFYLDDSEEATVAVDLLLGTQGWRRFVSGSPDKFDETFRAALIRLLKLNGPRHLGRPAAVDNAASLSQQWAVYHQRAGLHWEEFVRNLQLWLALTLIAWLIAFACRPRRSVVTSALLLMICVGLLLPLGCAAQYETASPAPDDRATESAVDQSVFLESEERADATAKVMPTRDRGGDNAGAAPADPFGPLGEMPSADSQAGQAQPSESASEAAPKSDDPSEASFADRVINLLTGKDDDQDLQYTQLSNQQLRQLAEARGIDAQQLADRLMEEMRFPIRQYSHLREKQSTGVRSDFAETLCWNPLMVTDARGTAVIRFDLPDSISQFKVAVDAHSATGQLGSGGGQVMTKIPLQIDAKLPVEVTAGDRIDLPIGLVNGTSRETDLQVKIDVGDVVEAEQETLPTRLAAGDRKTEVVSLNVISQPQVTRSFITLSAAEQSSVDGSKALSDTVRRSLRVVPVGFPFERFQAGSLQADQGVVIEVPGGVVDHSLAGTVNVYPSTRSQLSAGLESILRTPHGCFEQTSASNYPNVMALQLMLIDGTAGHATKLKALSLLRRGYQRLISYECSQLGFEWFGHDPGHEALSAFGLMQFTEMASLIDVDQEMLQRTRKWLLSRRDGQGNFQRNPRHLHSWSASQELVNAYILWALSSADLAANESLRVMPQLKRELTRMKSVALESEDAYLIGLSAITLGNQQDKPALATLLKMLSSLQQSDGSLEGQTTITNSGGRSRIVETTAIALMAFMQDPAYYPQAKQAAQWLIDHRQGGGFGSTQATVLALKALTVVHKLIVGPEGGSIDVLLAGETVDQITWQGRPGESIRWGIPRHILAKLNADDQATLQLRSQQSAAISFDVTWTGRTTKPQSDPGCPLAINVSLGEPVEQNVRVGEAIDVVVEVANGRDQGLPMSIAVIGLPGGLEPVNESLDQLKEAGEIDYYERRGREIVFYWRSFDAKQHRKLRFATIAQIGGRYAGPPSRTYLYYTAESKQWHQPLVVQIK</sequence>
<protein>
    <submittedName>
        <fullName evidence="7">A-macroglobulin complement component</fullName>
    </submittedName>
</protein>
<dbReference type="SMART" id="SM01419">
    <property type="entry name" value="Thiol-ester_cl"/>
    <property type="match status" value="1"/>
</dbReference>
<dbReference type="PANTHER" id="PTHR11412:SF136">
    <property type="entry name" value="CD109 ANTIGEN"/>
    <property type="match status" value="1"/>
</dbReference>
<dbReference type="GO" id="GO:0004866">
    <property type="term" value="F:endopeptidase inhibitor activity"/>
    <property type="evidence" value="ECO:0007669"/>
    <property type="project" value="InterPro"/>
</dbReference>
<dbReference type="Gene3D" id="2.60.40.1930">
    <property type="match status" value="1"/>
</dbReference>
<dbReference type="Pfam" id="PF01835">
    <property type="entry name" value="MG2"/>
    <property type="match status" value="1"/>
</dbReference>
<dbReference type="InterPro" id="IPR001599">
    <property type="entry name" value="Macroglobln_a2"/>
</dbReference>
<keyword evidence="2" id="KW-0732">Signal</keyword>
<accession>A0A517SNW8</accession>
<feature type="region of interest" description="Disordered" evidence="4">
    <location>
        <begin position="926"/>
        <end position="986"/>
    </location>
</feature>
<dbReference type="Pfam" id="PF00207">
    <property type="entry name" value="A2M"/>
    <property type="match status" value="1"/>
</dbReference>
<feature type="transmembrane region" description="Helical" evidence="5">
    <location>
        <begin position="152"/>
        <end position="172"/>
    </location>
</feature>
<feature type="compositionally biased region" description="Low complexity" evidence="4">
    <location>
        <begin position="944"/>
        <end position="954"/>
    </location>
</feature>
<dbReference type="OrthoDB" id="97821at2"/>
<keyword evidence="5" id="KW-0812">Transmembrane</keyword>
<evidence type="ECO:0000256" key="4">
    <source>
        <dbReference type="SAM" id="MobiDB-lite"/>
    </source>
</evidence>
<dbReference type="SMART" id="SM01360">
    <property type="entry name" value="A2M"/>
    <property type="match status" value="1"/>
</dbReference>
<keyword evidence="3" id="KW-0882">Thioester bond</keyword>
<organism evidence="7 8">
    <name type="scientific">Stieleria bergensis</name>
    <dbReference type="NCBI Taxonomy" id="2528025"/>
    <lineage>
        <taxon>Bacteria</taxon>
        <taxon>Pseudomonadati</taxon>
        <taxon>Planctomycetota</taxon>
        <taxon>Planctomycetia</taxon>
        <taxon>Pirellulales</taxon>
        <taxon>Pirellulaceae</taxon>
        <taxon>Stieleria</taxon>
    </lineage>
</organism>
<evidence type="ECO:0000313" key="7">
    <source>
        <dbReference type="EMBL" id="QDT57819.1"/>
    </source>
</evidence>
<comment type="similarity">
    <text evidence="1">Belongs to the protease inhibitor I39 (alpha-2-macroglobulin) family. Bacterial alpha-2-macroglobulin subfamily.</text>
</comment>
<dbReference type="GO" id="GO:0005615">
    <property type="term" value="C:extracellular space"/>
    <property type="evidence" value="ECO:0007669"/>
    <property type="project" value="InterPro"/>
</dbReference>
<keyword evidence="5" id="KW-1133">Transmembrane helix</keyword>
<dbReference type="InterPro" id="IPR036595">
    <property type="entry name" value="A-macroglobulin_rcpt-bd_sf"/>
</dbReference>
<dbReference type="PANTHER" id="PTHR11412">
    <property type="entry name" value="MACROGLOBULIN / COMPLEMENT"/>
    <property type="match status" value="1"/>
</dbReference>
<keyword evidence="5" id="KW-0472">Membrane</keyword>
<dbReference type="Pfam" id="PF07678">
    <property type="entry name" value="TED_complement"/>
    <property type="match status" value="1"/>
</dbReference>
<feature type="domain" description="Alpha-2-macroglobulin" evidence="6">
    <location>
        <begin position="1063"/>
        <end position="1153"/>
    </location>
</feature>
<feature type="transmembrane region" description="Helical" evidence="5">
    <location>
        <begin position="853"/>
        <end position="870"/>
    </location>
</feature>
<dbReference type="InterPro" id="IPR008930">
    <property type="entry name" value="Terpenoid_cyclase/PrenylTrfase"/>
</dbReference>
<dbReference type="Pfam" id="PF17973">
    <property type="entry name" value="bMG10"/>
    <property type="match status" value="1"/>
</dbReference>
<dbReference type="InterPro" id="IPR047565">
    <property type="entry name" value="Alpha-macroglob_thiol-ester_cl"/>
</dbReference>
<evidence type="ECO:0000256" key="5">
    <source>
        <dbReference type="SAM" id="Phobius"/>
    </source>
</evidence>
<keyword evidence="8" id="KW-1185">Reference proteome</keyword>
<reference evidence="7 8" key="1">
    <citation type="submission" date="2019-02" db="EMBL/GenBank/DDBJ databases">
        <title>Deep-cultivation of Planctomycetes and their phenomic and genomic characterization uncovers novel biology.</title>
        <authorList>
            <person name="Wiegand S."/>
            <person name="Jogler M."/>
            <person name="Boedeker C."/>
            <person name="Pinto D."/>
            <person name="Vollmers J."/>
            <person name="Rivas-Marin E."/>
            <person name="Kohn T."/>
            <person name="Peeters S.H."/>
            <person name="Heuer A."/>
            <person name="Rast P."/>
            <person name="Oberbeckmann S."/>
            <person name="Bunk B."/>
            <person name="Jeske O."/>
            <person name="Meyerdierks A."/>
            <person name="Storesund J.E."/>
            <person name="Kallscheuer N."/>
            <person name="Luecker S."/>
            <person name="Lage O.M."/>
            <person name="Pohl T."/>
            <person name="Merkel B.J."/>
            <person name="Hornburger P."/>
            <person name="Mueller R.-W."/>
            <person name="Bruemmer F."/>
            <person name="Labrenz M."/>
            <person name="Spormann A.M."/>
            <person name="Op den Camp H."/>
            <person name="Overmann J."/>
            <person name="Amann R."/>
            <person name="Jetten M.S.M."/>
            <person name="Mascher T."/>
            <person name="Medema M.H."/>
            <person name="Devos D.P."/>
            <person name="Kaster A.-K."/>
            <person name="Ovreas L."/>
            <person name="Rohde M."/>
            <person name="Galperin M.Y."/>
            <person name="Jogler C."/>
        </authorList>
    </citation>
    <scope>NUCLEOTIDE SEQUENCE [LARGE SCALE GENOMIC DNA]</scope>
    <source>
        <strain evidence="7 8">SV_7m_r</strain>
    </source>
</reference>
<dbReference type="Proteomes" id="UP000315003">
    <property type="component" value="Chromosome"/>
</dbReference>
<dbReference type="InterPro" id="IPR050473">
    <property type="entry name" value="A2M/Complement_sys"/>
</dbReference>
<evidence type="ECO:0000313" key="8">
    <source>
        <dbReference type="Proteomes" id="UP000315003"/>
    </source>
</evidence>
<feature type="compositionally biased region" description="Basic and acidic residues" evidence="4">
    <location>
        <begin position="926"/>
        <end position="941"/>
    </location>
</feature>
<evidence type="ECO:0000256" key="1">
    <source>
        <dbReference type="ARBA" id="ARBA00010556"/>
    </source>
</evidence>
<feature type="compositionally biased region" description="Low complexity" evidence="4">
    <location>
        <begin position="963"/>
        <end position="978"/>
    </location>
</feature>
<evidence type="ECO:0000256" key="3">
    <source>
        <dbReference type="ARBA" id="ARBA00022966"/>
    </source>
</evidence>
<dbReference type="InterPro" id="IPR011626">
    <property type="entry name" value="Alpha-macroglobulin_TED"/>
</dbReference>